<dbReference type="AlphaFoldDB" id="A0A382HPI4"/>
<dbReference type="Gene3D" id="2.60.40.1120">
    <property type="entry name" value="Carboxypeptidase-like, regulatory domain"/>
    <property type="match status" value="1"/>
</dbReference>
<name>A0A382HPI4_9ZZZZ</name>
<evidence type="ECO:0000313" key="1">
    <source>
        <dbReference type="EMBL" id="SVB89032.1"/>
    </source>
</evidence>
<evidence type="ECO:0008006" key="2">
    <source>
        <dbReference type="Google" id="ProtNLM"/>
    </source>
</evidence>
<organism evidence="1">
    <name type="scientific">marine metagenome</name>
    <dbReference type="NCBI Taxonomy" id="408172"/>
    <lineage>
        <taxon>unclassified sequences</taxon>
        <taxon>metagenomes</taxon>
        <taxon>ecological metagenomes</taxon>
    </lineage>
</organism>
<protein>
    <recommendedName>
        <fullName evidence="2">TonB-dependent receptor plug domain-containing protein</fullName>
    </recommendedName>
</protein>
<feature type="non-terminal residue" evidence="1">
    <location>
        <position position="88"/>
    </location>
</feature>
<dbReference type="EMBL" id="UINC01062422">
    <property type="protein sequence ID" value="SVB89032.1"/>
    <property type="molecule type" value="Genomic_DNA"/>
</dbReference>
<sequence>MNQRSLVLSLSLLLVGSLFSPINGATITGAVKDSVTGDPLLGANVFLVGTSFGDATDEDGSYSFSNVPSGDYLIKATYIGYTTKEDSI</sequence>
<gene>
    <name evidence="1" type="ORF">METZ01_LOCUS241886</name>
</gene>
<dbReference type="InterPro" id="IPR008969">
    <property type="entry name" value="CarboxyPept-like_regulatory"/>
</dbReference>
<dbReference type="SUPFAM" id="SSF49464">
    <property type="entry name" value="Carboxypeptidase regulatory domain-like"/>
    <property type="match status" value="1"/>
</dbReference>
<dbReference type="Pfam" id="PF13715">
    <property type="entry name" value="CarbopepD_reg_2"/>
    <property type="match status" value="1"/>
</dbReference>
<accession>A0A382HPI4</accession>
<reference evidence="1" key="1">
    <citation type="submission" date="2018-05" db="EMBL/GenBank/DDBJ databases">
        <authorList>
            <person name="Lanie J.A."/>
            <person name="Ng W.-L."/>
            <person name="Kazmierczak K.M."/>
            <person name="Andrzejewski T.M."/>
            <person name="Davidsen T.M."/>
            <person name="Wayne K.J."/>
            <person name="Tettelin H."/>
            <person name="Glass J.I."/>
            <person name="Rusch D."/>
            <person name="Podicherti R."/>
            <person name="Tsui H.-C.T."/>
            <person name="Winkler M.E."/>
        </authorList>
    </citation>
    <scope>NUCLEOTIDE SEQUENCE</scope>
</reference>
<proteinExistence type="predicted"/>